<dbReference type="EMBL" id="JBHSFH010000004">
    <property type="protein sequence ID" value="MFC4493913.1"/>
    <property type="molecule type" value="Genomic_DNA"/>
</dbReference>
<accession>A0ABV9A204</accession>
<feature type="region of interest" description="Disordered" evidence="1">
    <location>
        <begin position="26"/>
        <end position="56"/>
    </location>
</feature>
<sequence length="56" mass="6525">MIYSHEAALLRIADLRHQAAAERRARKYQEMSRAQERREEAGSSARRARRKWSAAA</sequence>
<comment type="caution">
    <text evidence="2">The sequence shown here is derived from an EMBL/GenBank/DDBJ whole genome shotgun (WGS) entry which is preliminary data.</text>
</comment>
<evidence type="ECO:0000256" key="1">
    <source>
        <dbReference type="SAM" id="MobiDB-lite"/>
    </source>
</evidence>
<name>A0ABV9A204_9ACTN</name>
<protein>
    <submittedName>
        <fullName evidence="2">Uncharacterized protein</fullName>
    </submittedName>
</protein>
<keyword evidence="3" id="KW-1185">Reference proteome</keyword>
<feature type="compositionally biased region" description="Basic residues" evidence="1">
    <location>
        <begin position="46"/>
        <end position="56"/>
    </location>
</feature>
<feature type="compositionally biased region" description="Basic and acidic residues" evidence="1">
    <location>
        <begin position="26"/>
        <end position="41"/>
    </location>
</feature>
<dbReference type="Proteomes" id="UP001595997">
    <property type="component" value="Unassembled WGS sequence"/>
</dbReference>
<dbReference type="RefSeq" id="WP_386443949.1">
    <property type="nucleotide sequence ID" value="NZ_JBHSFH010000004.1"/>
</dbReference>
<gene>
    <name evidence="2" type="ORF">ACFPA8_07160</name>
</gene>
<organism evidence="2 3">
    <name type="scientific">Streptomyces ovatisporus</name>
    <dbReference type="NCBI Taxonomy" id="1128682"/>
    <lineage>
        <taxon>Bacteria</taxon>
        <taxon>Bacillati</taxon>
        <taxon>Actinomycetota</taxon>
        <taxon>Actinomycetes</taxon>
        <taxon>Kitasatosporales</taxon>
        <taxon>Streptomycetaceae</taxon>
        <taxon>Streptomyces</taxon>
    </lineage>
</organism>
<evidence type="ECO:0000313" key="2">
    <source>
        <dbReference type="EMBL" id="MFC4493913.1"/>
    </source>
</evidence>
<evidence type="ECO:0000313" key="3">
    <source>
        <dbReference type="Proteomes" id="UP001595997"/>
    </source>
</evidence>
<proteinExistence type="predicted"/>
<reference evidence="3" key="1">
    <citation type="journal article" date="2019" name="Int. J. Syst. Evol. Microbiol.">
        <title>The Global Catalogue of Microorganisms (GCM) 10K type strain sequencing project: providing services to taxonomists for standard genome sequencing and annotation.</title>
        <authorList>
            <consortium name="The Broad Institute Genomics Platform"/>
            <consortium name="The Broad Institute Genome Sequencing Center for Infectious Disease"/>
            <person name="Wu L."/>
            <person name="Ma J."/>
        </authorList>
    </citation>
    <scope>NUCLEOTIDE SEQUENCE [LARGE SCALE GENOMIC DNA]</scope>
    <source>
        <strain evidence="3">CGMCC 4.7357</strain>
    </source>
</reference>